<protein>
    <submittedName>
        <fullName evidence="3">S-layer homology domain-containing protein</fullName>
    </submittedName>
</protein>
<evidence type="ECO:0000313" key="3">
    <source>
        <dbReference type="EMBL" id="UJF31922.1"/>
    </source>
</evidence>
<feature type="domain" description="SLH" evidence="2">
    <location>
        <begin position="44"/>
        <end position="107"/>
    </location>
</feature>
<keyword evidence="1" id="KW-0472">Membrane</keyword>
<dbReference type="PROSITE" id="PS51272">
    <property type="entry name" value="SLH"/>
    <property type="match status" value="2"/>
</dbReference>
<evidence type="ECO:0000313" key="4">
    <source>
        <dbReference type="Proteomes" id="UP001649230"/>
    </source>
</evidence>
<dbReference type="Proteomes" id="UP001649230">
    <property type="component" value="Chromosome"/>
</dbReference>
<organism evidence="3 4">
    <name type="scientific">Paenibacillus hexagrammi</name>
    <dbReference type="NCBI Taxonomy" id="2908839"/>
    <lineage>
        <taxon>Bacteria</taxon>
        <taxon>Bacillati</taxon>
        <taxon>Bacillota</taxon>
        <taxon>Bacilli</taxon>
        <taxon>Bacillales</taxon>
        <taxon>Paenibacillaceae</taxon>
        <taxon>Paenibacillus</taxon>
    </lineage>
</organism>
<accession>A0ABY3SDM7</accession>
<dbReference type="Pfam" id="PF00395">
    <property type="entry name" value="SLH"/>
    <property type="match status" value="2"/>
</dbReference>
<reference evidence="3 4" key="1">
    <citation type="journal article" date="2024" name="Int. J. Syst. Evol. Microbiol.">
        <title>Paenibacillus hexagrammi sp. nov., a novel bacterium isolated from the gut content of Hexagrammos agrammus.</title>
        <authorList>
            <person name="Jung H.K."/>
            <person name="Kim D.G."/>
            <person name="Zin H."/>
            <person name="Park J."/>
            <person name="Jung H."/>
            <person name="Kim Y.O."/>
            <person name="Kong H.J."/>
            <person name="Kim J.W."/>
            <person name="Kim Y.S."/>
        </authorList>
    </citation>
    <scope>NUCLEOTIDE SEQUENCE [LARGE SCALE GENOMIC DNA]</scope>
    <source>
        <strain evidence="3 4">YPD9-1</strain>
    </source>
</reference>
<keyword evidence="4" id="KW-1185">Reference proteome</keyword>
<proteinExistence type="predicted"/>
<feature type="transmembrane region" description="Helical" evidence="1">
    <location>
        <begin position="21"/>
        <end position="42"/>
    </location>
</feature>
<evidence type="ECO:0000256" key="1">
    <source>
        <dbReference type="SAM" id="Phobius"/>
    </source>
</evidence>
<dbReference type="InterPro" id="IPR001119">
    <property type="entry name" value="SLH_dom"/>
</dbReference>
<dbReference type="EMBL" id="CP090978">
    <property type="protein sequence ID" value="UJF31922.1"/>
    <property type="molecule type" value="Genomic_DNA"/>
</dbReference>
<gene>
    <name evidence="3" type="ORF">L0M14_19475</name>
</gene>
<keyword evidence="1" id="KW-1133">Transmembrane helix</keyword>
<sequence length="414" mass="45666">MKELSFTNQTNPRNQTSIKKKLLTISVGILVLSTLHTMPIMADDNPTGFADMRDHWAQKAVATAIAKKYVDGYSDGSFRPENYVSTAEFIKMVVTATQLPVSGSTDGSEWYVPYMKAAVEKGIVREDSITSDTLNKPISRVEMAKIVVRATDPALQQKIVSLNDQGAMYMATSKGLIQGLANGELAPDGSTTRAQSVTIIERILSLNSGQKLETDKYAVSNAELALKKTNLFSMIPAFSGLQPSGHEWTPEKLVYETPDQKYKGEVDQVVAVDLEDPNDPNRFMLGDIDKLRVYDGGDYFSKMPYVKDYMNSYVILVKSHEVFNKDTSLYRSGLYGLAMSFTGFKTPNSKNTIVNGKLSTLSFVFKERLGDMAAYIVPKGVDSQLGINIAIKVPAIPPSDDMTHTITHIEPVKK</sequence>
<dbReference type="RefSeq" id="WP_235118267.1">
    <property type="nucleotide sequence ID" value="NZ_CP090978.1"/>
</dbReference>
<feature type="domain" description="SLH" evidence="2">
    <location>
        <begin position="151"/>
        <end position="214"/>
    </location>
</feature>
<name>A0ABY3SDM7_9BACL</name>
<keyword evidence="1" id="KW-0812">Transmembrane</keyword>
<evidence type="ECO:0000259" key="2">
    <source>
        <dbReference type="PROSITE" id="PS51272"/>
    </source>
</evidence>